<keyword evidence="3" id="KW-0238">DNA-binding</keyword>
<reference evidence="8 9" key="1">
    <citation type="journal article" date="2008" name="PLoS Genet.">
        <title>Genomic islands in the pathogenic filamentous fungus Aspergillus fumigatus.</title>
        <authorList>
            <person name="Fedorova N.D."/>
            <person name="Khaldi N."/>
            <person name="Joardar V.S."/>
            <person name="Maiti R."/>
            <person name="Amedeo P."/>
            <person name="Anderson M.J."/>
            <person name="Crabtree J."/>
            <person name="Silva J.C."/>
            <person name="Badger J.H."/>
            <person name="Albarraq A."/>
            <person name="Angiuoli S."/>
            <person name="Bussey H."/>
            <person name="Bowyer P."/>
            <person name="Cotty P.J."/>
            <person name="Dyer P.S."/>
            <person name="Egan A."/>
            <person name="Galens K."/>
            <person name="Fraser-Liggett C.M."/>
            <person name="Haas B.J."/>
            <person name="Inman J.M."/>
            <person name="Kent R."/>
            <person name="Lemieux S."/>
            <person name="Malavazi I."/>
            <person name="Orvis J."/>
            <person name="Roemer T."/>
            <person name="Ronning C.M."/>
            <person name="Sundaram J.P."/>
            <person name="Sutton G."/>
            <person name="Turner G."/>
            <person name="Venter J.C."/>
            <person name="White O.R."/>
            <person name="Whitty B.R."/>
            <person name="Youngman P."/>
            <person name="Wolfe K.H."/>
            <person name="Goldman G.H."/>
            <person name="Wortman J.R."/>
            <person name="Jiang B."/>
            <person name="Denning D.W."/>
            <person name="Nierman W.C."/>
        </authorList>
    </citation>
    <scope>NUCLEOTIDE SEQUENCE [LARGE SCALE GENOMIC DNA]</scope>
    <source>
        <strain evidence="9">CBS 144.89 / FGSC A1163 / CEA10</strain>
    </source>
</reference>
<evidence type="ECO:0000259" key="7">
    <source>
        <dbReference type="PROSITE" id="PS50048"/>
    </source>
</evidence>
<dbReference type="CDD" id="cd00067">
    <property type="entry name" value="GAL4"/>
    <property type="match status" value="1"/>
</dbReference>
<dbReference type="InterPro" id="IPR036864">
    <property type="entry name" value="Zn2-C6_fun-type_DNA-bd_sf"/>
</dbReference>
<dbReference type="InterPro" id="IPR001138">
    <property type="entry name" value="Zn2Cys6_DnaBD"/>
</dbReference>
<dbReference type="GO" id="GO:0045944">
    <property type="term" value="P:positive regulation of transcription by RNA polymerase II"/>
    <property type="evidence" value="ECO:0007669"/>
    <property type="project" value="TreeGrafter"/>
</dbReference>
<feature type="region of interest" description="Disordered" evidence="6">
    <location>
        <begin position="1"/>
        <end position="25"/>
    </location>
</feature>
<dbReference type="AlphaFoldDB" id="B0XMX2"/>
<feature type="compositionally biased region" description="Polar residues" evidence="6">
    <location>
        <begin position="132"/>
        <end position="143"/>
    </location>
</feature>
<dbReference type="Proteomes" id="UP000001699">
    <property type="component" value="Unassembled WGS sequence"/>
</dbReference>
<keyword evidence="5" id="KW-0539">Nucleus</keyword>
<evidence type="ECO:0000256" key="3">
    <source>
        <dbReference type="ARBA" id="ARBA00023125"/>
    </source>
</evidence>
<proteinExistence type="predicted"/>
<evidence type="ECO:0000313" key="8">
    <source>
        <dbReference type="EMBL" id="EDP55664.1"/>
    </source>
</evidence>
<dbReference type="Gene3D" id="4.10.240.10">
    <property type="entry name" value="Zn(2)-C6 fungal-type DNA-binding domain"/>
    <property type="match status" value="1"/>
</dbReference>
<dbReference type="PANTHER" id="PTHR47540">
    <property type="entry name" value="THIAMINE REPRESSIBLE GENES REGULATORY PROTEIN THI5"/>
    <property type="match status" value="1"/>
</dbReference>
<sequence>MLEVSPPIASQTADSQDQPEDNTVCTRAQGKSSCKLRAGCDGCHAAKTRCTGGTPCARCYRDDLRCHYSYKAKVGKPKGSRNKKTIERLRRMREAKKGIHEAQGAAPTPPATSNPTTAGSSSDARPHLLQIPSESGDISTPTSSFEPAIEELFLSNEYLLGLDNHWPLTAAQSPSRTVCLFQSVCSMLPLMGLEGSGQCSTALECHSSPVGKR</sequence>
<keyword evidence="9" id="KW-1185">Reference proteome</keyword>
<name>B0XMX2_ASPFC</name>
<keyword evidence="4" id="KW-0804">Transcription</keyword>
<dbReference type="Pfam" id="PF00172">
    <property type="entry name" value="Zn_clus"/>
    <property type="match status" value="1"/>
</dbReference>
<feature type="region of interest" description="Disordered" evidence="6">
    <location>
        <begin position="97"/>
        <end position="143"/>
    </location>
</feature>
<evidence type="ECO:0000256" key="1">
    <source>
        <dbReference type="ARBA" id="ARBA00004123"/>
    </source>
</evidence>
<evidence type="ECO:0000256" key="5">
    <source>
        <dbReference type="ARBA" id="ARBA00023242"/>
    </source>
</evidence>
<gene>
    <name evidence="8" type="ORF">AFUB_003620</name>
</gene>
<dbReference type="OrthoDB" id="4330117at2759"/>
<keyword evidence="2" id="KW-0805">Transcription regulation</keyword>
<accession>B0XMX2</accession>
<evidence type="ECO:0000256" key="2">
    <source>
        <dbReference type="ARBA" id="ARBA00023015"/>
    </source>
</evidence>
<protein>
    <recommendedName>
        <fullName evidence="7">Zn(2)-C6 fungal-type domain-containing protein</fullName>
    </recommendedName>
</protein>
<feature type="compositionally biased region" description="Polar residues" evidence="6">
    <location>
        <begin position="8"/>
        <end position="25"/>
    </location>
</feature>
<dbReference type="PROSITE" id="PS00463">
    <property type="entry name" value="ZN2_CY6_FUNGAL_1"/>
    <property type="match status" value="1"/>
</dbReference>
<dbReference type="GO" id="GO:0005634">
    <property type="term" value="C:nucleus"/>
    <property type="evidence" value="ECO:0007669"/>
    <property type="project" value="UniProtKB-SubCell"/>
</dbReference>
<organism evidence="8 9">
    <name type="scientific">Aspergillus fumigatus (strain CBS 144.89 / FGSC A1163 / CEA10)</name>
    <name type="common">Neosartorya fumigata</name>
    <dbReference type="NCBI Taxonomy" id="451804"/>
    <lineage>
        <taxon>Eukaryota</taxon>
        <taxon>Fungi</taxon>
        <taxon>Dikarya</taxon>
        <taxon>Ascomycota</taxon>
        <taxon>Pezizomycotina</taxon>
        <taxon>Eurotiomycetes</taxon>
        <taxon>Eurotiomycetidae</taxon>
        <taxon>Eurotiales</taxon>
        <taxon>Aspergillaceae</taxon>
        <taxon>Aspergillus</taxon>
        <taxon>Aspergillus subgen. Fumigati</taxon>
    </lineage>
</organism>
<evidence type="ECO:0000313" key="9">
    <source>
        <dbReference type="Proteomes" id="UP000001699"/>
    </source>
</evidence>
<feature type="compositionally biased region" description="Low complexity" evidence="6">
    <location>
        <begin position="113"/>
        <end position="122"/>
    </location>
</feature>
<dbReference type="InterPro" id="IPR051711">
    <property type="entry name" value="Stress_Response_Reg"/>
</dbReference>
<evidence type="ECO:0000256" key="4">
    <source>
        <dbReference type="ARBA" id="ARBA00023163"/>
    </source>
</evidence>
<feature type="domain" description="Zn(2)-C6 fungal-type" evidence="7">
    <location>
        <begin position="39"/>
        <end position="68"/>
    </location>
</feature>
<comment type="subcellular location">
    <subcellularLocation>
        <location evidence="1">Nucleus</location>
    </subcellularLocation>
</comment>
<dbReference type="GO" id="GO:0008270">
    <property type="term" value="F:zinc ion binding"/>
    <property type="evidence" value="ECO:0007669"/>
    <property type="project" value="InterPro"/>
</dbReference>
<dbReference type="SUPFAM" id="SSF57701">
    <property type="entry name" value="Zn2/Cys6 DNA-binding domain"/>
    <property type="match status" value="1"/>
</dbReference>
<dbReference type="PROSITE" id="PS50048">
    <property type="entry name" value="ZN2_CY6_FUNGAL_2"/>
    <property type="match status" value="1"/>
</dbReference>
<dbReference type="PANTHER" id="PTHR47540:SF4">
    <property type="entry name" value="TRANSCRIPTION FACTOR RGLT"/>
    <property type="match status" value="1"/>
</dbReference>
<dbReference type="EMBL" id="DS499594">
    <property type="protein sequence ID" value="EDP55664.1"/>
    <property type="molecule type" value="Genomic_DNA"/>
</dbReference>
<dbReference type="GO" id="GO:0043565">
    <property type="term" value="F:sequence-specific DNA binding"/>
    <property type="evidence" value="ECO:0007669"/>
    <property type="project" value="TreeGrafter"/>
</dbReference>
<dbReference type="GO" id="GO:0000981">
    <property type="term" value="F:DNA-binding transcription factor activity, RNA polymerase II-specific"/>
    <property type="evidence" value="ECO:0007669"/>
    <property type="project" value="InterPro"/>
</dbReference>
<evidence type="ECO:0000256" key="6">
    <source>
        <dbReference type="SAM" id="MobiDB-lite"/>
    </source>
</evidence>
<dbReference type="HOGENOM" id="CLU_1294105_0_0_1"/>